<dbReference type="RefSeq" id="WP_106335717.1">
    <property type="nucleotide sequence ID" value="NZ_PVZS01000005.1"/>
</dbReference>
<dbReference type="Gene3D" id="3.10.290.10">
    <property type="entry name" value="RNA-binding S4 domain"/>
    <property type="match status" value="1"/>
</dbReference>
<dbReference type="OrthoDB" id="9797176at2"/>
<organism evidence="4 5">
    <name type="scientific">Alsobacter soli</name>
    <dbReference type="NCBI Taxonomy" id="2109933"/>
    <lineage>
        <taxon>Bacteria</taxon>
        <taxon>Pseudomonadati</taxon>
        <taxon>Pseudomonadota</taxon>
        <taxon>Alphaproteobacteria</taxon>
        <taxon>Hyphomicrobiales</taxon>
        <taxon>Alsobacteraceae</taxon>
        <taxon>Alsobacter</taxon>
    </lineage>
</organism>
<feature type="region of interest" description="Disordered" evidence="2">
    <location>
        <begin position="1"/>
        <end position="21"/>
    </location>
</feature>
<evidence type="ECO:0000259" key="3">
    <source>
        <dbReference type="SMART" id="SM00363"/>
    </source>
</evidence>
<dbReference type="SMART" id="SM00363">
    <property type="entry name" value="S4"/>
    <property type="match status" value="1"/>
</dbReference>
<dbReference type="Pfam" id="PF01479">
    <property type="entry name" value="S4"/>
    <property type="match status" value="1"/>
</dbReference>
<feature type="domain" description="RNA-binding S4" evidence="3">
    <location>
        <begin position="23"/>
        <end position="88"/>
    </location>
</feature>
<dbReference type="EMBL" id="PVZS01000005">
    <property type="protein sequence ID" value="PSC05877.1"/>
    <property type="molecule type" value="Genomic_DNA"/>
</dbReference>
<evidence type="ECO:0000313" key="4">
    <source>
        <dbReference type="EMBL" id="PSC05877.1"/>
    </source>
</evidence>
<dbReference type="GO" id="GO:0003723">
    <property type="term" value="F:RNA binding"/>
    <property type="evidence" value="ECO:0007669"/>
    <property type="project" value="UniProtKB-KW"/>
</dbReference>
<dbReference type="Proteomes" id="UP000239772">
    <property type="component" value="Unassembled WGS sequence"/>
</dbReference>
<protein>
    <submittedName>
        <fullName evidence="4">RNA-binding protein</fullName>
    </submittedName>
</protein>
<evidence type="ECO:0000313" key="5">
    <source>
        <dbReference type="Proteomes" id="UP000239772"/>
    </source>
</evidence>
<dbReference type="InterPro" id="IPR036986">
    <property type="entry name" value="S4_RNA-bd_sf"/>
</dbReference>
<evidence type="ECO:0000256" key="2">
    <source>
        <dbReference type="SAM" id="MobiDB-lite"/>
    </source>
</evidence>
<proteinExistence type="predicted"/>
<dbReference type="AlphaFoldDB" id="A0A2T1HW31"/>
<dbReference type="InterPro" id="IPR002942">
    <property type="entry name" value="S4_RNA-bd"/>
</dbReference>
<keyword evidence="1" id="KW-0694">RNA-binding</keyword>
<dbReference type="CDD" id="cd00165">
    <property type="entry name" value="S4"/>
    <property type="match status" value="1"/>
</dbReference>
<dbReference type="PROSITE" id="PS50889">
    <property type="entry name" value="S4"/>
    <property type="match status" value="1"/>
</dbReference>
<dbReference type="SUPFAM" id="SSF55174">
    <property type="entry name" value="Alpha-L RNA-binding motif"/>
    <property type="match status" value="1"/>
</dbReference>
<gene>
    <name evidence="4" type="ORF">SLNSH_05700</name>
</gene>
<name>A0A2T1HW31_9HYPH</name>
<feature type="compositionally biased region" description="Basic and acidic residues" evidence="2">
    <location>
        <begin position="11"/>
        <end position="21"/>
    </location>
</feature>
<comment type="caution">
    <text evidence="4">The sequence shown here is derived from an EMBL/GenBank/DDBJ whole genome shotgun (WGS) entry which is preliminary data.</text>
</comment>
<sequence>MARRHGSGSSSDDREPDGGAERQRLDKWLVYARFAKTRTVSSELVENGRVRINGARVTNPARALVVGDVLTLALPHATRVVRVLAVAERRGSFPDAQTLYTEVS</sequence>
<keyword evidence="5" id="KW-1185">Reference proteome</keyword>
<reference evidence="5" key="1">
    <citation type="submission" date="2018-03" db="EMBL/GenBank/DDBJ databases">
        <authorList>
            <person name="Sun L."/>
            <person name="Liu H."/>
            <person name="Chen W."/>
            <person name="Huang K."/>
            <person name="Liu W."/>
            <person name="Gao X."/>
        </authorList>
    </citation>
    <scope>NUCLEOTIDE SEQUENCE [LARGE SCALE GENOMIC DNA]</scope>
    <source>
        <strain evidence="5">SH9</strain>
    </source>
</reference>
<evidence type="ECO:0000256" key="1">
    <source>
        <dbReference type="PROSITE-ProRule" id="PRU00182"/>
    </source>
</evidence>
<accession>A0A2T1HW31</accession>